<dbReference type="Pfam" id="PF04324">
    <property type="entry name" value="Fer2_BFD"/>
    <property type="match status" value="1"/>
</dbReference>
<evidence type="ECO:0000256" key="7">
    <source>
        <dbReference type="ARBA" id="ARBA00039386"/>
    </source>
</evidence>
<name>A0A327M290_9PROT</name>
<protein>
    <recommendedName>
        <fullName evidence="7">Bacterioferritin-associated ferredoxin</fullName>
    </recommendedName>
</protein>
<dbReference type="Gene3D" id="1.10.10.1100">
    <property type="entry name" value="BFD-like [2Fe-2S]-binding domain"/>
    <property type="match status" value="1"/>
</dbReference>
<reference evidence="11" key="1">
    <citation type="submission" date="2018-06" db="EMBL/GenBank/DDBJ databases">
        <authorList>
            <person name="Khan S.A."/>
        </authorList>
    </citation>
    <scope>NUCLEOTIDE SEQUENCE [LARGE SCALE GENOMIC DNA]</scope>
    <source>
        <strain evidence="11">DB-1506</strain>
    </source>
</reference>
<keyword evidence="11" id="KW-1185">Reference proteome</keyword>
<dbReference type="InterPro" id="IPR052371">
    <property type="entry name" value="BFD-associated_ferredoxin"/>
</dbReference>
<comment type="similarity">
    <text evidence="8">Belongs to the Bfd family.</text>
</comment>
<keyword evidence="6" id="KW-0411">Iron-sulfur</keyword>
<dbReference type="Proteomes" id="UP000249065">
    <property type="component" value="Unassembled WGS sequence"/>
</dbReference>
<evidence type="ECO:0000256" key="4">
    <source>
        <dbReference type="ARBA" id="ARBA00022982"/>
    </source>
</evidence>
<evidence type="ECO:0000256" key="2">
    <source>
        <dbReference type="ARBA" id="ARBA00022714"/>
    </source>
</evidence>
<dbReference type="PANTHER" id="PTHR37424">
    <property type="entry name" value="BACTERIOFERRITIN-ASSOCIATED FERREDOXIN"/>
    <property type="match status" value="1"/>
</dbReference>
<dbReference type="GO" id="GO:0046872">
    <property type="term" value="F:metal ion binding"/>
    <property type="evidence" value="ECO:0007669"/>
    <property type="project" value="UniProtKB-KW"/>
</dbReference>
<keyword evidence="1" id="KW-0813">Transport</keyword>
<sequence>MIVCLCNALSDAQLADAIAKGARRPKDVYCACGGAAQCGTCTKTILTMIRETPTASTNPAGLP</sequence>
<dbReference type="InterPro" id="IPR007419">
    <property type="entry name" value="BFD-like_2Fe2S-bd_dom"/>
</dbReference>
<evidence type="ECO:0000256" key="6">
    <source>
        <dbReference type="ARBA" id="ARBA00023014"/>
    </source>
</evidence>
<keyword evidence="4" id="KW-0249">Electron transport</keyword>
<gene>
    <name evidence="10" type="ORF">DOO78_21200</name>
</gene>
<dbReference type="RefSeq" id="WP_111471877.1">
    <property type="nucleotide sequence ID" value="NZ_QLIX01000022.1"/>
</dbReference>
<keyword evidence="2" id="KW-0001">2Fe-2S</keyword>
<evidence type="ECO:0000256" key="1">
    <source>
        <dbReference type="ARBA" id="ARBA00022448"/>
    </source>
</evidence>
<dbReference type="InterPro" id="IPR041854">
    <property type="entry name" value="BFD-like_2Fe2S-bd_dom_sf"/>
</dbReference>
<evidence type="ECO:0000256" key="5">
    <source>
        <dbReference type="ARBA" id="ARBA00023004"/>
    </source>
</evidence>
<dbReference type="EMBL" id="QLIX01000022">
    <property type="protein sequence ID" value="RAI57020.1"/>
    <property type="molecule type" value="Genomic_DNA"/>
</dbReference>
<evidence type="ECO:0000256" key="8">
    <source>
        <dbReference type="ARBA" id="ARBA00046332"/>
    </source>
</evidence>
<dbReference type="GO" id="GO:0051537">
    <property type="term" value="F:2 iron, 2 sulfur cluster binding"/>
    <property type="evidence" value="ECO:0007669"/>
    <property type="project" value="UniProtKB-KW"/>
</dbReference>
<accession>A0A327M290</accession>
<evidence type="ECO:0000259" key="9">
    <source>
        <dbReference type="Pfam" id="PF04324"/>
    </source>
</evidence>
<evidence type="ECO:0000313" key="10">
    <source>
        <dbReference type="EMBL" id="RAI57020.1"/>
    </source>
</evidence>
<evidence type="ECO:0000256" key="3">
    <source>
        <dbReference type="ARBA" id="ARBA00022723"/>
    </source>
</evidence>
<keyword evidence="3" id="KW-0479">Metal-binding</keyword>
<organism evidence="10 11">
    <name type="scientific">Roseicella frigidaeris</name>
    <dbReference type="NCBI Taxonomy" id="2230885"/>
    <lineage>
        <taxon>Bacteria</taxon>
        <taxon>Pseudomonadati</taxon>
        <taxon>Pseudomonadota</taxon>
        <taxon>Alphaproteobacteria</taxon>
        <taxon>Acetobacterales</taxon>
        <taxon>Roseomonadaceae</taxon>
        <taxon>Roseicella</taxon>
    </lineage>
</organism>
<dbReference type="AlphaFoldDB" id="A0A327M290"/>
<evidence type="ECO:0000313" key="11">
    <source>
        <dbReference type="Proteomes" id="UP000249065"/>
    </source>
</evidence>
<feature type="domain" description="BFD-like [2Fe-2S]-binding" evidence="9">
    <location>
        <begin position="2"/>
        <end position="51"/>
    </location>
</feature>
<dbReference type="PANTHER" id="PTHR37424:SF1">
    <property type="entry name" value="BACTERIOFERRITIN-ASSOCIATED FERREDOXIN"/>
    <property type="match status" value="1"/>
</dbReference>
<comment type="caution">
    <text evidence="10">The sequence shown here is derived from an EMBL/GenBank/DDBJ whole genome shotgun (WGS) entry which is preliminary data.</text>
</comment>
<proteinExistence type="inferred from homology"/>
<keyword evidence="5" id="KW-0408">Iron</keyword>